<keyword evidence="5 9" id="KW-1133">Transmembrane helix</keyword>
<feature type="region of interest" description="Disordered" evidence="8">
    <location>
        <begin position="15"/>
        <end position="46"/>
    </location>
</feature>
<dbReference type="STRING" id="1676925.ENSPKIP00000018080"/>
<dbReference type="AlphaFoldDB" id="A0A3B3RJS4"/>
<dbReference type="GO" id="GO:0007166">
    <property type="term" value="P:cell surface receptor signaling pathway"/>
    <property type="evidence" value="ECO:0007669"/>
    <property type="project" value="InterPro"/>
</dbReference>
<feature type="domain" description="G-protein coupled receptors family 2 profile 2" evidence="12">
    <location>
        <begin position="714"/>
        <end position="1007"/>
    </location>
</feature>
<dbReference type="PANTHER" id="PTHR47767:SF1">
    <property type="entry name" value="ADHESION G PROTEIN-COUPLED RECEPTOR G7"/>
    <property type="match status" value="1"/>
</dbReference>
<dbReference type="GeneTree" id="ENSGT00940000159169"/>
<dbReference type="CDD" id="cd00054">
    <property type="entry name" value="EGF_CA"/>
    <property type="match status" value="1"/>
</dbReference>
<evidence type="ECO:0000256" key="9">
    <source>
        <dbReference type="SAM" id="Phobius"/>
    </source>
</evidence>
<evidence type="ECO:0000256" key="2">
    <source>
        <dbReference type="ARBA" id="ARBA00004236"/>
    </source>
</evidence>
<evidence type="ECO:0000256" key="5">
    <source>
        <dbReference type="ARBA" id="ARBA00022989"/>
    </source>
</evidence>
<organism evidence="13 14">
    <name type="scientific">Paramormyrops kingsleyae</name>
    <dbReference type="NCBI Taxonomy" id="1676925"/>
    <lineage>
        <taxon>Eukaryota</taxon>
        <taxon>Metazoa</taxon>
        <taxon>Chordata</taxon>
        <taxon>Craniata</taxon>
        <taxon>Vertebrata</taxon>
        <taxon>Euteleostomi</taxon>
        <taxon>Actinopterygii</taxon>
        <taxon>Neopterygii</taxon>
        <taxon>Teleostei</taxon>
        <taxon>Osteoglossocephala</taxon>
        <taxon>Osteoglossomorpha</taxon>
        <taxon>Osteoglossiformes</taxon>
        <taxon>Mormyridae</taxon>
        <taxon>Paramormyrops</taxon>
    </lineage>
</organism>
<dbReference type="PANTHER" id="PTHR47767">
    <property type="entry name" value="ADHESION G PROTEIN-COUPLED RECEPTOR G7"/>
    <property type="match status" value="1"/>
</dbReference>
<dbReference type="Pfam" id="PF22261">
    <property type="entry name" value="GPR128_GAIN_subdom_B"/>
    <property type="match status" value="1"/>
</dbReference>
<keyword evidence="10" id="KW-0732">Signal</keyword>
<dbReference type="InterPro" id="IPR053985">
    <property type="entry name" value="GPR128_GAIN_subdom_A"/>
</dbReference>
<dbReference type="PROSITE" id="PS00022">
    <property type="entry name" value="EGF_1"/>
    <property type="match status" value="1"/>
</dbReference>
<keyword evidence="14" id="KW-1185">Reference proteome</keyword>
<dbReference type="Pfam" id="PF01825">
    <property type="entry name" value="GPS"/>
    <property type="match status" value="1"/>
</dbReference>
<keyword evidence="6 9" id="KW-0472">Membrane</keyword>
<evidence type="ECO:0000256" key="8">
    <source>
        <dbReference type="SAM" id="MobiDB-lite"/>
    </source>
</evidence>
<feature type="transmembrane region" description="Helical" evidence="9">
    <location>
        <begin position="750"/>
        <end position="769"/>
    </location>
</feature>
<name>A0A3B3RJS4_9TELE</name>
<dbReference type="KEGG" id="pki:111858871"/>
<dbReference type="GO" id="GO:0005886">
    <property type="term" value="C:plasma membrane"/>
    <property type="evidence" value="ECO:0007669"/>
    <property type="project" value="UniProtKB-SubCell"/>
</dbReference>
<evidence type="ECO:0000256" key="7">
    <source>
        <dbReference type="ARBA" id="ARBA00023157"/>
    </source>
</evidence>
<proteinExistence type="predicted"/>
<dbReference type="InterPro" id="IPR000203">
    <property type="entry name" value="GPS"/>
</dbReference>
<evidence type="ECO:0000256" key="6">
    <source>
        <dbReference type="ARBA" id="ARBA00023136"/>
    </source>
</evidence>
<evidence type="ECO:0000313" key="14">
    <source>
        <dbReference type="Proteomes" id="UP000261540"/>
    </source>
</evidence>
<dbReference type="PROSITE" id="PS50221">
    <property type="entry name" value="GAIN_B"/>
    <property type="match status" value="1"/>
</dbReference>
<dbReference type="InterPro" id="IPR053066">
    <property type="entry name" value="ADGR_G7"/>
</dbReference>
<feature type="chain" id="PRO_5017475707" evidence="10">
    <location>
        <begin position="17"/>
        <end position="1070"/>
    </location>
</feature>
<dbReference type="CTD" id="101882620"/>
<dbReference type="InterPro" id="IPR017981">
    <property type="entry name" value="GPCR_2-like_7TM"/>
</dbReference>
<dbReference type="Proteomes" id="UP000261540">
    <property type="component" value="Unplaced"/>
</dbReference>
<reference evidence="13" key="1">
    <citation type="submission" date="2025-08" db="UniProtKB">
        <authorList>
            <consortium name="Ensembl"/>
        </authorList>
    </citation>
    <scope>IDENTIFICATION</scope>
</reference>
<feature type="transmembrane region" description="Helical" evidence="9">
    <location>
        <begin position="983"/>
        <end position="1003"/>
    </location>
</feature>
<dbReference type="InterPro" id="IPR000832">
    <property type="entry name" value="GPCR_2_secretin-like"/>
</dbReference>
<feature type="transmembrane region" description="Helical" evidence="9">
    <location>
        <begin position="948"/>
        <end position="971"/>
    </location>
</feature>
<keyword evidence="7" id="KW-1015">Disulfide bond</keyword>
<dbReference type="Pfam" id="PF22257">
    <property type="entry name" value="GPR128_N"/>
    <property type="match status" value="1"/>
</dbReference>
<dbReference type="Gene3D" id="1.20.1070.10">
    <property type="entry name" value="Rhodopsin 7-helix transmembrane proteins"/>
    <property type="match status" value="1"/>
</dbReference>
<dbReference type="InterPro" id="IPR053986">
    <property type="entry name" value="GPR128_GAIN_subdom_B"/>
</dbReference>
<keyword evidence="4 9" id="KW-0812">Transmembrane</keyword>
<dbReference type="PROSITE" id="PS50261">
    <property type="entry name" value="G_PROTEIN_RECEP_F2_4"/>
    <property type="match status" value="1"/>
</dbReference>
<dbReference type="OrthoDB" id="1100386at2759"/>
<evidence type="ECO:0000256" key="3">
    <source>
        <dbReference type="ARBA" id="ARBA00022475"/>
    </source>
</evidence>
<protein>
    <submittedName>
        <fullName evidence="13">Adhesion G protein-coupled receptor G7</fullName>
    </submittedName>
</protein>
<feature type="transmembrane region" description="Helical" evidence="9">
    <location>
        <begin position="848"/>
        <end position="870"/>
    </location>
</feature>
<dbReference type="Pfam" id="PF22259">
    <property type="entry name" value="GPR128_GAIN_subdomA"/>
    <property type="match status" value="1"/>
</dbReference>
<evidence type="ECO:0000256" key="4">
    <source>
        <dbReference type="ARBA" id="ARBA00022692"/>
    </source>
</evidence>
<sequence>MRSLFLLVLCTTASRSQDSDPAPVSTCSFPPPPSPHESPRLPPHDTALTLPDTAFIRMTSPEPGGEITTQSATISTKVSPSATDLPPTSTNALVTYTKLPNELTDTTIHSTTQQPFTNFITTLSSETNSTTAHPPFTNFTTTLSIDTDSTTTHLPFTSDSTTQTDYTDSTTTHLPLTNFTTTLSSDTDSTTPYLPFTNFTATLSTEPDSSTTNLPFTNFTTPLSSDTDSTTTHLPFTSDSTTRTDYTDSTTTDLPFTIFTTTQHSHTTITTTHLPFTIFTTTQHSHTTITTTHLPSTNFTTTQHSHTTIATTQLPTTNITTPPLNCENGGEVIGASCVCPDEFTGRNCEIPNFCNATKMGGFTFNKTAVGWFSYSNELCNSSEGSTGLPKATTQCTSDNGQPTFQRAQVFRCGTSLDDLQQMINSTNASTIAISTQILTSKPETLTTKNITMAAKIITSLLLGSSLKEAINFTVVTISQLLKASRSEFSSQTSNVTESLTSALENFTLTGGASHSEAVVQPNLAMKSLKVNVSHGATQGIQFSTIPSTTQSFVSDRIYTSSVPQLTINNTTPRGVHIFIKFPQERTQEAMKVGFVLYQNDKFFQSRRFATPLGTTRNVITGSISSDSAGLRKTVPEFVELLYRPPPIRNATLYDFACVFWDYSLGDWSTEGCFKSNRLSETDLARGVVGCVCNHTTSFSMLLSFRKDVKYSKAMDIITFVGCFLSVIALSFTILLELIVSKSRKSNTTMILVSIYSSLLLFNLLFIFGANKPPVGGAVMADRSRNHMLESDLHVDRDSGPCTAVTALMHFFLLATFTWNALYAMQMLLTNLRRTQLSSLQLSQSQFTVISLAVGWGFPLVLTSFTLAVSYSVKNPLNYRQQEFCWLATMDENGKFDPRRTLLWSFLLPVAVLLFFNTVELVYFTITAVKQARRARRRSKSKTNNSCTLLKEVISSISLAVLLGLTWLIGYLLLVTHDPDVHTVLSIIFCVFNTTQGIQIFLLIPDWGRINTALRSMPTPTVSIGLHSKKYNVRAQHGKGLPEVYRKMETDFISNFHILTPSSDLPRETET</sequence>
<reference evidence="13" key="2">
    <citation type="submission" date="2025-09" db="UniProtKB">
        <authorList>
            <consortium name="Ensembl"/>
        </authorList>
    </citation>
    <scope>IDENTIFICATION</scope>
</reference>
<dbReference type="SMART" id="SM00303">
    <property type="entry name" value="GPS"/>
    <property type="match status" value="1"/>
</dbReference>
<evidence type="ECO:0000259" key="11">
    <source>
        <dbReference type="PROSITE" id="PS50221"/>
    </source>
</evidence>
<evidence type="ECO:0000256" key="1">
    <source>
        <dbReference type="ARBA" id="ARBA00004141"/>
    </source>
</evidence>
<dbReference type="GO" id="GO:0004930">
    <property type="term" value="F:G protein-coupled receptor activity"/>
    <property type="evidence" value="ECO:0007669"/>
    <property type="project" value="InterPro"/>
</dbReference>
<feature type="transmembrane region" description="Helical" evidence="9">
    <location>
        <begin position="716"/>
        <end position="738"/>
    </location>
</feature>
<dbReference type="InterPro" id="IPR000742">
    <property type="entry name" value="EGF"/>
</dbReference>
<feature type="transmembrane region" description="Helical" evidence="9">
    <location>
        <begin position="806"/>
        <end position="828"/>
    </location>
</feature>
<keyword evidence="3" id="KW-1003">Cell membrane</keyword>
<comment type="subcellular location">
    <subcellularLocation>
        <location evidence="2">Cell membrane</location>
    </subcellularLocation>
    <subcellularLocation>
        <location evidence="1">Membrane</location>
        <topology evidence="1">Multi-pass membrane protein</topology>
    </subcellularLocation>
</comment>
<feature type="domain" description="GAIN-B" evidence="11">
    <location>
        <begin position="556"/>
        <end position="708"/>
    </location>
</feature>
<evidence type="ECO:0000313" key="13">
    <source>
        <dbReference type="Ensembl" id="ENSPKIP00000018080.1"/>
    </source>
</evidence>
<evidence type="ECO:0000256" key="10">
    <source>
        <dbReference type="SAM" id="SignalP"/>
    </source>
</evidence>
<feature type="transmembrane region" description="Helical" evidence="9">
    <location>
        <begin position="901"/>
        <end position="928"/>
    </location>
</feature>
<accession>A0A3B3RJS4</accession>
<evidence type="ECO:0000259" key="12">
    <source>
        <dbReference type="PROSITE" id="PS50261"/>
    </source>
</evidence>
<feature type="signal peptide" evidence="10">
    <location>
        <begin position="1"/>
        <end position="16"/>
    </location>
</feature>
<dbReference type="InterPro" id="IPR057244">
    <property type="entry name" value="GAIN_B"/>
</dbReference>
<dbReference type="Ensembl" id="ENSPKIT00000042607.1">
    <property type="protein sequence ID" value="ENSPKIP00000018080.1"/>
    <property type="gene ID" value="ENSPKIG00000003774.1"/>
</dbReference>
<dbReference type="Pfam" id="PF00002">
    <property type="entry name" value="7tm_2"/>
    <property type="match status" value="1"/>
</dbReference>
<dbReference type="InterPro" id="IPR053984">
    <property type="entry name" value="GPR128_N"/>
</dbReference>